<dbReference type="Gene3D" id="2.60.40.10">
    <property type="entry name" value="Immunoglobulins"/>
    <property type="match status" value="1"/>
</dbReference>
<accession>A0A120A381</accession>
<evidence type="ECO:0000256" key="1">
    <source>
        <dbReference type="ARBA" id="ARBA00022801"/>
    </source>
</evidence>
<dbReference type="InterPro" id="IPR008928">
    <property type="entry name" value="6-hairpin_glycosidase_sf"/>
</dbReference>
<dbReference type="PANTHER" id="PTHR22901">
    <property type="entry name" value="SIALATE O-ACETYLESTERASE"/>
    <property type="match status" value="1"/>
</dbReference>
<keyword evidence="4" id="KW-0326">Glycosidase</keyword>
<dbReference type="STRING" id="46506.AA415_01242"/>
<evidence type="ECO:0000313" key="4">
    <source>
        <dbReference type="EMBL" id="KWR56171.1"/>
    </source>
</evidence>
<keyword evidence="5" id="KW-1185">Reference proteome</keyword>
<dbReference type="GO" id="GO:0102211">
    <property type="term" value="F:unsaturated rhamnogalacturonyl hydrolase activity"/>
    <property type="evidence" value="ECO:0007669"/>
    <property type="project" value="UniProtKB-EC"/>
</dbReference>
<dbReference type="AlphaFoldDB" id="A0A120A381"/>
<dbReference type="SUPFAM" id="SSF52266">
    <property type="entry name" value="SGNH hydrolase"/>
    <property type="match status" value="1"/>
</dbReference>
<dbReference type="Pfam" id="PF03629">
    <property type="entry name" value="SASA"/>
    <property type="match status" value="1"/>
</dbReference>
<organism evidence="4 5">
    <name type="scientific">Bacteroides stercoris</name>
    <dbReference type="NCBI Taxonomy" id="46506"/>
    <lineage>
        <taxon>Bacteria</taxon>
        <taxon>Pseudomonadati</taxon>
        <taxon>Bacteroidota</taxon>
        <taxon>Bacteroidia</taxon>
        <taxon>Bacteroidales</taxon>
        <taxon>Bacteroidaceae</taxon>
        <taxon>Bacteroides</taxon>
    </lineage>
</organism>
<dbReference type="GO" id="GO:0005975">
    <property type="term" value="P:carbohydrate metabolic process"/>
    <property type="evidence" value="ECO:0007669"/>
    <property type="project" value="InterPro"/>
</dbReference>
<name>A0A120A381_BACSE</name>
<dbReference type="InterPro" id="IPR039329">
    <property type="entry name" value="SIAE"/>
</dbReference>
<feature type="signal peptide" evidence="2">
    <location>
        <begin position="1"/>
        <end position="20"/>
    </location>
</feature>
<dbReference type="InterPro" id="IPR010905">
    <property type="entry name" value="Glyco_hydro_88"/>
</dbReference>
<feature type="chain" id="PRO_5007163446" evidence="2">
    <location>
        <begin position="21"/>
        <end position="842"/>
    </location>
</feature>
<evidence type="ECO:0000259" key="3">
    <source>
        <dbReference type="Pfam" id="PF03629"/>
    </source>
</evidence>
<dbReference type="Gene3D" id="1.50.10.10">
    <property type="match status" value="1"/>
</dbReference>
<dbReference type="EMBL" id="LRGC01000004">
    <property type="protein sequence ID" value="KWR56171.1"/>
    <property type="molecule type" value="Genomic_DNA"/>
</dbReference>
<dbReference type="GO" id="GO:0001681">
    <property type="term" value="F:sialate O-acetylesterase activity"/>
    <property type="evidence" value="ECO:0007669"/>
    <property type="project" value="InterPro"/>
</dbReference>
<dbReference type="Pfam" id="PF07470">
    <property type="entry name" value="Glyco_hydro_88"/>
    <property type="match status" value="1"/>
</dbReference>
<reference evidence="4 5" key="1">
    <citation type="journal article" date="2016" name="BMC Genomics">
        <title>Type VI secretion systems of human gut Bacteroidales segregate into three genetic architectures, two of which are contained on mobile genetic elements.</title>
        <authorList>
            <person name="Coyne M.J."/>
            <person name="Roelofs K.G."/>
            <person name="Comstock L.E."/>
        </authorList>
    </citation>
    <scope>NUCLEOTIDE SEQUENCE [LARGE SCALE GENOMIC DNA]</scope>
    <source>
        <strain evidence="4 5">CL09T03C01</strain>
    </source>
</reference>
<dbReference type="SUPFAM" id="SSF48208">
    <property type="entry name" value="Six-hairpin glycosidases"/>
    <property type="match status" value="1"/>
</dbReference>
<dbReference type="Gene3D" id="3.40.50.1110">
    <property type="entry name" value="SGNH hydrolase"/>
    <property type="match status" value="1"/>
</dbReference>
<evidence type="ECO:0000256" key="2">
    <source>
        <dbReference type="SAM" id="SignalP"/>
    </source>
</evidence>
<protein>
    <submittedName>
        <fullName evidence="4">Putative unsaturated rhamnogalacturonyl hydrolase, YteR-like</fullName>
        <ecNumber evidence="4">3.2.1.172</ecNumber>
    </submittedName>
</protein>
<dbReference type="PATRIC" id="fig|46506.5.peg.1326"/>
<evidence type="ECO:0000313" key="5">
    <source>
        <dbReference type="Proteomes" id="UP000056419"/>
    </source>
</evidence>
<dbReference type="Proteomes" id="UP000056419">
    <property type="component" value="Unassembled WGS sequence"/>
</dbReference>
<sequence length="842" mass="95602" precursor="true">MKKLLGLISFLLVLAGSVSAKVVLPAIFSDNMVLQQNAQVNLWGKATPGERVSVKASWTDKTVTTKAAVDGKWTVKLKTPAAAKGLSVTVSGENTITINNVLVGEVWLCTGQSNMEYPVCKHPDKKWMTGMITEAEEMKDADYPELRLFRVEHQLAPDGEMDDCQGRWLVCTPKNLYDFSAVGFVFGRRLHKELNVPVGMIQSTWGGTHAESWTKMSVMKNNPLYADVLEDFALKNVKQEKGYCKVPATLWNGMIHPILGYTVKGNIWYQGESNAIRHEKYQQVFTNMINCWRKEWKQPDMPFYFMQIAPHKGQPAGIREAQLKTWQSGLKNVGMAVVTDAADSTDIHPRNKRVAGERMALWALAKQYGKDVAYSGPLFKRMKVSGNKAVLSFEYAEDGLMTPENAPVKGFLVAGADRRFYPAVAVIKGSRLEVSAPQVAEPVAVRYGFCNFFRVNLYNKSGLPAVPFRTDTWEQGSYARWFADSEMMRFPQAYRLDHGKRLFFGYAQGVGCCAMLQMWKATGERRYYDYVKQWADSLINEKGEIHLYDKSTYNLDFINSGKVLFDLYRETGDQRYKAAMDILIKQLKNQPRTLEGGFWHKLIYQHQMWLDGLYMASPFMAQYGAEFNKPEWIDEAVKQFRLCHKHTYDAKTGLYHHAWDESKSQRWANPETGHSPNFWGRSIGWWFMALVDALDYIPENHPGRADMIGYIRGLAETLPKYQDKAGLWYQVIDQPKRKGNFPEASVTTQCMYAYAKAVNKGYIDAGYRAVAEKALQGLKDKLLVEKQDGTLTLTRCCQVGGLGGHPYRDGSFEYYIGEKMRDNDAKATGPFIMGCLELEKIK</sequence>
<dbReference type="RefSeq" id="WP_060385588.1">
    <property type="nucleotide sequence ID" value="NZ_LRGC01000004.1"/>
</dbReference>
<dbReference type="InterPro" id="IPR013783">
    <property type="entry name" value="Ig-like_fold"/>
</dbReference>
<gene>
    <name evidence="4" type="primary">yteR_2</name>
    <name evidence="4" type="ORF">AA415_01242</name>
</gene>
<dbReference type="InterPro" id="IPR036514">
    <property type="entry name" value="SGNH_hydro_sf"/>
</dbReference>
<dbReference type="InterPro" id="IPR005181">
    <property type="entry name" value="SASA"/>
</dbReference>
<keyword evidence="2" id="KW-0732">Signal</keyword>
<feature type="domain" description="Sialate O-acetylesterase" evidence="3">
    <location>
        <begin position="105"/>
        <end position="359"/>
    </location>
</feature>
<keyword evidence="1 4" id="KW-0378">Hydrolase</keyword>
<comment type="caution">
    <text evidence="4">The sequence shown here is derived from an EMBL/GenBank/DDBJ whole genome shotgun (WGS) entry which is preliminary data.</text>
</comment>
<dbReference type="PANTHER" id="PTHR22901:SF0">
    <property type="entry name" value="SIALATE O-ACETYLESTERASE"/>
    <property type="match status" value="1"/>
</dbReference>
<dbReference type="InterPro" id="IPR012341">
    <property type="entry name" value="6hp_glycosidase-like_sf"/>
</dbReference>
<proteinExistence type="predicted"/>
<dbReference type="EC" id="3.2.1.172" evidence="4"/>